<evidence type="ECO:0000259" key="3">
    <source>
        <dbReference type="PROSITE" id="PS50887"/>
    </source>
</evidence>
<dbReference type="SMART" id="SM00267">
    <property type="entry name" value="GGDEF"/>
    <property type="match status" value="1"/>
</dbReference>
<reference evidence="4 5" key="1">
    <citation type="journal article" date="2024" name="ISME J.">
        <title>Tailless and filamentous prophages are predominant in marine Vibrio.</title>
        <authorList>
            <person name="Steensen K."/>
            <person name="Seneca J."/>
            <person name="Bartlau N."/>
            <person name="Yu X.A."/>
            <person name="Hussain F.A."/>
            <person name="Polz M.F."/>
        </authorList>
    </citation>
    <scope>NUCLEOTIDE SEQUENCE [LARGE SCALE GENOMIC DNA]</scope>
    <source>
        <strain evidence="4 5">10N.222.51.A1</strain>
    </source>
</reference>
<dbReference type="PANTHER" id="PTHR45138">
    <property type="entry name" value="REGULATORY COMPONENTS OF SENSORY TRANSDUCTION SYSTEM"/>
    <property type="match status" value="1"/>
</dbReference>
<dbReference type="SUPFAM" id="SSF55073">
    <property type="entry name" value="Nucleotide cyclase"/>
    <property type="match status" value="1"/>
</dbReference>
<keyword evidence="4" id="KW-0548">Nucleotidyltransferase</keyword>
<proteinExistence type="predicted"/>
<accession>A0ABV4NHL9</accession>
<dbReference type="CDD" id="cd01949">
    <property type="entry name" value="GGDEF"/>
    <property type="match status" value="1"/>
</dbReference>
<evidence type="ECO:0000313" key="4">
    <source>
        <dbReference type="EMBL" id="MFA0570783.1"/>
    </source>
</evidence>
<dbReference type="Proteomes" id="UP001570417">
    <property type="component" value="Unassembled WGS sequence"/>
</dbReference>
<dbReference type="GO" id="GO:0052621">
    <property type="term" value="F:diguanylate cyclase activity"/>
    <property type="evidence" value="ECO:0007669"/>
    <property type="project" value="UniProtKB-EC"/>
</dbReference>
<comment type="caution">
    <text evidence="4">The sequence shown here is derived from an EMBL/GenBank/DDBJ whole genome shotgun (WGS) entry which is preliminary data.</text>
</comment>
<keyword evidence="2" id="KW-1133">Transmembrane helix</keyword>
<dbReference type="PROSITE" id="PS50887">
    <property type="entry name" value="GGDEF"/>
    <property type="match status" value="1"/>
</dbReference>
<keyword evidence="2" id="KW-0812">Transmembrane</keyword>
<dbReference type="Pfam" id="PF00990">
    <property type="entry name" value="GGDEF"/>
    <property type="match status" value="1"/>
</dbReference>
<keyword evidence="4" id="KW-0808">Transferase</keyword>
<dbReference type="EC" id="2.7.7.65" evidence="1"/>
<dbReference type="NCBIfam" id="TIGR00254">
    <property type="entry name" value="GGDEF"/>
    <property type="match status" value="1"/>
</dbReference>
<dbReference type="InterPro" id="IPR029787">
    <property type="entry name" value="Nucleotide_cyclase"/>
</dbReference>
<feature type="domain" description="GGDEF" evidence="3">
    <location>
        <begin position="238"/>
        <end position="368"/>
    </location>
</feature>
<dbReference type="Gene3D" id="3.30.70.270">
    <property type="match status" value="1"/>
</dbReference>
<dbReference type="RefSeq" id="WP_372268506.1">
    <property type="nucleotide sequence ID" value="NZ_JBFRUW010000121.1"/>
</dbReference>
<evidence type="ECO:0000256" key="2">
    <source>
        <dbReference type="SAM" id="Phobius"/>
    </source>
</evidence>
<dbReference type="PANTHER" id="PTHR45138:SF6">
    <property type="entry name" value="DIGUANYLATE CYCLASE DGCN"/>
    <property type="match status" value="1"/>
</dbReference>
<protein>
    <recommendedName>
        <fullName evidence="1">diguanylate cyclase</fullName>
        <ecNumber evidence="1">2.7.7.65</ecNumber>
    </recommendedName>
</protein>
<dbReference type="EMBL" id="JBFRUW010000121">
    <property type="protein sequence ID" value="MFA0570783.1"/>
    <property type="molecule type" value="Genomic_DNA"/>
</dbReference>
<organism evidence="4 5">
    <name type="scientific">Vibrio gallaecicus</name>
    <dbReference type="NCBI Taxonomy" id="552386"/>
    <lineage>
        <taxon>Bacteria</taxon>
        <taxon>Pseudomonadati</taxon>
        <taxon>Pseudomonadota</taxon>
        <taxon>Gammaproteobacteria</taxon>
        <taxon>Vibrionales</taxon>
        <taxon>Vibrionaceae</taxon>
        <taxon>Vibrio</taxon>
    </lineage>
</organism>
<evidence type="ECO:0000256" key="1">
    <source>
        <dbReference type="ARBA" id="ARBA00012528"/>
    </source>
</evidence>
<feature type="transmembrane region" description="Helical" evidence="2">
    <location>
        <begin position="182"/>
        <end position="203"/>
    </location>
</feature>
<keyword evidence="2" id="KW-0472">Membrane</keyword>
<dbReference type="InterPro" id="IPR050469">
    <property type="entry name" value="Diguanylate_Cyclase"/>
</dbReference>
<dbReference type="InterPro" id="IPR000160">
    <property type="entry name" value="GGDEF_dom"/>
</dbReference>
<dbReference type="InterPro" id="IPR043128">
    <property type="entry name" value="Rev_trsase/Diguanyl_cyclase"/>
</dbReference>
<gene>
    <name evidence="4" type="ORF">AB4566_21245</name>
</gene>
<evidence type="ECO:0000313" key="5">
    <source>
        <dbReference type="Proteomes" id="UP001570417"/>
    </source>
</evidence>
<sequence length="370" mass="42656">MTNNFKIIQPFLRIAKVMLLTISCVLLLANISLMKETRQLAKSYSDHQNQATWFLFQLTKELSELVAESNHIGDGDEHMKFVWLKYDLAWSRFDLVLESREADNFLSNNHTKSFFTSLFEDYKALEPMLHGVSDTDLEKGKLFNEAVNDLYVNMIDFVNRNFRVASPLYQEQQRKANRLESLQWVFLIGFVFCICLISGTFYLEARHHKYIALSDSLTSLGNRLALFEAIGKLKQDQKNFTVYLLDMDGFKAINDQFGHQEGDRVLVAFAKYLNGITVPNCEAYRIGGDEFAIVQTFSNPTLEGSVVNYVRYPSQGNNYFKYSQLAVSVGVSHYPDDAEEVDDLLGIADMKMYEMKFSNKQDKQKRKKQV</sequence>
<name>A0ABV4NHL9_9VIBR</name>
<keyword evidence="5" id="KW-1185">Reference proteome</keyword>